<dbReference type="SUPFAM" id="SSF53448">
    <property type="entry name" value="Nucleotide-diphospho-sugar transferases"/>
    <property type="match status" value="1"/>
</dbReference>
<dbReference type="InterPro" id="IPR002618">
    <property type="entry name" value="UDPGP_fam"/>
</dbReference>
<protein>
    <recommendedName>
        <fullName evidence="3">UDP-N-acetylglucosamine diphosphorylase</fullName>
        <ecNumber evidence="3">2.7.7.23</ecNumber>
    </recommendedName>
</protein>
<dbReference type="CDD" id="cd04193">
    <property type="entry name" value="UDPGlcNAc_PPase"/>
    <property type="match status" value="1"/>
</dbReference>
<keyword evidence="4" id="KW-0808">Transferase</keyword>
<dbReference type="EMBL" id="GALX01003754">
    <property type="protein sequence ID" value="JAB64712.1"/>
    <property type="molecule type" value="Transcribed_RNA"/>
</dbReference>
<proteinExistence type="inferred from homology"/>
<dbReference type="InterPro" id="IPR039741">
    <property type="entry name" value="UDP-sugar_pyrophosphorylase"/>
</dbReference>
<sequence length="483" mass="54253">MLSLEDIRTKLGKYNQSHVLQFWEDLAPEAQTNFLSQLSDINFDDVSNLFNRALGSLSEETKKLDTLMEPIPPDQFEYEKGVDEDKLEEYRKKGLKAISKSRVAVLILAGGQGTRLGVPYPKGMCPISLPSGKTLFQIQAERIRSVVRLAKKETGSTGRVCWYIMTSQATHDATAKFLEGHKYFGLNEDDVVLFQQGLLPSFSYDGRIILDRKDSISLAPDGNGGIYLALRKNNILQDMERRGVKYVHVHSVDNILVKVADPIFIGYCVMKGADCGNKVVRKEVPTEPVGVVCQVDGRFQVVEYSEITDQTANLRDDEGNLIFRAGNICNHFFTTGFLKLISENYEDQLKLHVARKKVPFVNEKGERVTPSSPNGIKIEKFIFDVFQFSKNFVTWEVPRHTEFSPVKNSESAENDCPSTARRDLLKLHKLYIQDAGGTVTCDEVEISPLVSYAGENLVERVYGKVFDGRTVISAEEEVVPNGF</sequence>
<organism evidence="7">
    <name type="scientific">Anoplophora glabripennis</name>
    <name type="common">Asian longhorn beetle</name>
    <name type="synonym">Anoplophora nobilis</name>
    <dbReference type="NCBI Taxonomy" id="217634"/>
    <lineage>
        <taxon>Eukaryota</taxon>
        <taxon>Metazoa</taxon>
        <taxon>Ecdysozoa</taxon>
        <taxon>Arthropoda</taxon>
        <taxon>Hexapoda</taxon>
        <taxon>Insecta</taxon>
        <taxon>Pterygota</taxon>
        <taxon>Neoptera</taxon>
        <taxon>Endopterygota</taxon>
        <taxon>Coleoptera</taxon>
        <taxon>Polyphaga</taxon>
        <taxon>Cucujiformia</taxon>
        <taxon>Chrysomeloidea</taxon>
        <taxon>Cerambycidae</taxon>
        <taxon>Lamiinae</taxon>
        <taxon>Lamiini</taxon>
        <taxon>Anoplophora</taxon>
    </lineage>
</organism>
<evidence type="ECO:0000256" key="1">
    <source>
        <dbReference type="ARBA" id="ARBA00005208"/>
    </source>
</evidence>
<dbReference type="EC" id="2.7.7.23" evidence="3"/>
<comment type="catalytic activity">
    <reaction evidence="6">
        <text>N-acetyl-alpha-D-glucosamine 1-phosphate + UTP + H(+) = UDP-N-acetyl-alpha-D-glucosamine + diphosphate</text>
        <dbReference type="Rhea" id="RHEA:13509"/>
        <dbReference type="ChEBI" id="CHEBI:15378"/>
        <dbReference type="ChEBI" id="CHEBI:33019"/>
        <dbReference type="ChEBI" id="CHEBI:46398"/>
        <dbReference type="ChEBI" id="CHEBI:57705"/>
        <dbReference type="ChEBI" id="CHEBI:57776"/>
        <dbReference type="EC" id="2.7.7.23"/>
    </reaction>
</comment>
<evidence type="ECO:0000256" key="6">
    <source>
        <dbReference type="ARBA" id="ARBA00048493"/>
    </source>
</evidence>
<dbReference type="Pfam" id="PF01704">
    <property type="entry name" value="UDPGP"/>
    <property type="match status" value="1"/>
</dbReference>
<dbReference type="PANTHER" id="PTHR11952:SF2">
    <property type="entry name" value="LD24639P"/>
    <property type="match status" value="1"/>
</dbReference>
<dbReference type="FunFam" id="3.90.550.10:FF:000075">
    <property type="entry name" value="Probable UDP-N-acetylglucosamine pyrophosphorylase"/>
    <property type="match status" value="1"/>
</dbReference>
<dbReference type="GO" id="GO:0006048">
    <property type="term" value="P:UDP-N-acetylglucosamine biosynthetic process"/>
    <property type="evidence" value="ECO:0007669"/>
    <property type="project" value="TreeGrafter"/>
</dbReference>
<dbReference type="InterPro" id="IPR029044">
    <property type="entry name" value="Nucleotide-diphossugar_trans"/>
</dbReference>
<evidence type="ECO:0000313" key="7">
    <source>
        <dbReference type="EMBL" id="JAB64712.1"/>
    </source>
</evidence>
<dbReference type="Gene3D" id="3.90.550.10">
    <property type="entry name" value="Spore Coat Polysaccharide Biosynthesis Protein SpsA, Chain A"/>
    <property type="match status" value="1"/>
</dbReference>
<evidence type="ECO:0000256" key="5">
    <source>
        <dbReference type="ARBA" id="ARBA00022695"/>
    </source>
</evidence>
<comment type="pathway">
    <text evidence="1">Nucleotide-sugar biosynthesis; UDP-N-acetyl-alpha-D-glucosamine biosynthesis; UDP-N-acetyl-alpha-D-glucosamine from N-acetyl-alpha-D-glucosamine 1-phosphate: step 1/1.</text>
</comment>
<evidence type="ECO:0000256" key="4">
    <source>
        <dbReference type="ARBA" id="ARBA00022679"/>
    </source>
</evidence>
<reference evidence="7" key="1">
    <citation type="submission" date="2013-07" db="EMBL/GenBank/DDBJ databases">
        <title>Midgut Transcriptome Profiling of Anoplphora glabripennis, a Lignocellulose Degrading, Wood-Boring Cerambycid.</title>
        <authorList>
            <person name="Scully E.D."/>
            <person name="Hoover K."/>
            <person name="Carlson J.E."/>
            <person name="Tien M."/>
            <person name="Geib S.M."/>
        </authorList>
    </citation>
    <scope>NUCLEOTIDE SEQUENCE</scope>
</reference>
<dbReference type="PANTHER" id="PTHR11952">
    <property type="entry name" value="UDP- GLUCOSE PYROPHOSPHORYLASE"/>
    <property type="match status" value="1"/>
</dbReference>
<dbReference type="AlphaFoldDB" id="V5GSW0"/>
<keyword evidence="5" id="KW-0548">Nucleotidyltransferase</keyword>
<evidence type="ECO:0000256" key="2">
    <source>
        <dbReference type="ARBA" id="ARBA00010401"/>
    </source>
</evidence>
<evidence type="ECO:0000256" key="3">
    <source>
        <dbReference type="ARBA" id="ARBA00012457"/>
    </source>
</evidence>
<accession>V5GSW0</accession>
<name>V5GSW0_ANOGL</name>
<dbReference type="GO" id="GO:0003977">
    <property type="term" value="F:UDP-N-acetylglucosamine diphosphorylase activity"/>
    <property type="evidence" value="ECO:0007669"/>
    <property type="project" value="UniProtKB-EC"/>
</dbReference>
<comment type="similarity">
    <text evidence="2">Belongs to the UDPGP type 1 family.</text>
</comment>
<gene>
    <name evidence="7" type="primary">UAP1</name>
</gene>